<accession>X0YEH9</accession>
<keyword evidence="1" id="KW-0812">Transmembrane</keyword>
<dbReference type="EMBL" id="BARS01040389">
    <property type="protein sequence ID" value="GAG35231.1"/>
    <property type="molecule type" value="Genomic_DNA"/>
</dbReference>
<evidence type="ECO:0000256" key="1">
    <source>
        <dbReference type="SAM" id="Phobius"/>
    </source>
</evidence>
<dbReference type="AlphaFoldDB" id="X0YEH9"/>
<gene>
    <name evidence="2" type="ORF">S01H1_61581</name>
</gene>
<organism evidence="2">
    <name type="scientific">marine sediment metagenome</name>
    <dbReference type="NCBI Taxonomy" id="412755"/>
    <lineage>
        <taxon>unclassified sequences</taxon>
        <taxon>metagenomes</taxon>
        <taxon>ecological metagenomes</taxon>
    </lineage>
</organism>
<reference evidence="2" key="1">
    <citation type="journal article" date="2014" name="Front. Microbiol.">
        <title>High frequency of phylogenetically diverse reductive dehalogenase-homologous genes in deep subseafloor sedimentary metagenomes.</title>
        <authorList>
            <person name="Kawai M."/>
            <person name="Futagami T."/>
            <person name="Toyoda A."/>
            <person name="Takaki Y."/>
            <person name="Nishi S."/>
            <person name="Hori S."/>
            <person name="Arai W."/>
            <person name="Tsubouchi T."/>
            <person name="Morono Y."/>
            <person name="Uchiyama I."/>
            <person name="Ito T."/>
            <person name="Fujiyama A."/>
            <person name="Inagaki F."/>
            <person name="Takami H."/>
        </authorList>
    </citation>
    <scope>NUCLEOTIDE SEQUENCE</scope>
    <source>
        <strain evidence="2">Expedition CK06-06</strain>
    </source>
</reference>
<feature type="transmembrane region" description="Helical" evidence="1">
    <location>
        <begin position="27"/>
        <end position="45"/>
    </location>
</feature>
<feature type="transmembrane region" description="Helical" evidence="1">
    <location>
        <begin position="57"/>
        <end position="80"/>
    </location>
</feature>
<keyword evidence="1" id="KW-1133">Transmembrane helix</keyword>
<protein>
    <submittedName>
        <fullName evidence="2">Uncharacterized protein</fullName>
    </submittedName>
</protein>
<proteinExistence type="predicted"/>
<feature type="transmembrane region" description="Helical" evidence="1">
    <location>
        <begin position="92"/>
        <end position="113"/>
    </location>
</feature>
<keyword evidence="1" id="KW-0472">Membrane</keyword>
<comment type="caution">
    <text evidence="2">The sequence shown here is derived from an EMBL/GenBank/DDBJ whole genome shotgun (WGS) entry which is preliminary data.</text>
</comment>
<name>X0YEH9_9ZZZZ</name>
<evidence type="ECO:0000313" key="2">
    <source>
        <dbReference type="EMBL" id="GAG35231.1"/>
    </source>
</evidence>
<sequence>MASFVMAFFVVASSRLVEIVTEVSSNVVILLLLSVLFLLLVGSFFKEGAGVFLEGGWRIFFMVIMFVGIVLIFLNALGWLEKTWDFIGGGKGGNAVGSITLIVIIILFMVYIVKEPKTFSTTGSEKK</sequence>